<dbReference type="Gene3D" id="6.20.50.110">
    <property type="entry name" value="Methyltransferase, zinc-binding domain"/>
    <property type="match status" value="1"/>
</dbReference>
<dbReference type="GO" id="GO:0032259">
    <property type="term" value="P:methylation"/>
    <property type="evidence" value="ECO:0007669"/>
    <property type="project" value="UniProtKB-KW"/>
</dbReference>
<dbReference type="InterPro" id="IPR038576">
    <property type="entry name" value="Methyltransf_Zn-bd_dom_put_sf"/>
</dbReference>
<dbReference type="InterPro" id="IPR029063">
    <property type="entry name" value="SAM-dependent_MTases_sf"/>
</dbReference>
<dbReference type="EC" id="2.1.1.-" evidence="3"/>
<feature type="domain" description="Methyltransferase putative zinc binding" evidence="1">
    <location>
        <begin position="3"/>
        <end position="64"/>
    </location>
</feature>
<dbReference type="Pfam" id="PF13489">
    <property type="entry name" value="Methyltransf_23"/>
    <property type="match status" value="1"/>
</dbReference>
<accession>A0ABU4XQT2</accession>
<name>A0ABU4XQT2_9HYPH</name>
<dbReference type="Proteomes" id="UP001271780">
    <property type="component" value="Unassembled WGS sequence"/>
</dbReference>
<feature type="domain" description="C-methyltransferase" evidence="2">
    <location>
        <begin position="244"/>
        <end position="403"/>
    </location>
</feature>
<keyword evidence="4" id="KW-1185">Reference proteome</keyword>
<dbReference type="PANTHER" id="PTHR43861">
    <property type="entry name" value="TRANS-ACONITATE 2-METHYLTRANSFERASE-RELATED"/>
    <property type="match status" value="1"/>
</dbReference>
<organism evidence="3 4">
    <name type="scientific">Mesorhizobium dulcispinae</name>
    <dbReference type="NCBI Taxonomy" id="3072316"/>
    <lineage>
        <taxon>Bacteria</taxon>
        <taxon>Pseudomonadati</taxon>
        <taxon>Pseudomonadota</taxon>
        <taxon>Alphaproteobacteria</taxon>
        <taxon>Hyphomicrobiales</taxon>
        <taxon>Phyllobacteriaceae</taxon>
        <taxon>Mesorhizobium</taxon>
    </lineage>
</organism>
<dbReference type="SUPFAM" id="SSF53335">
    <property type="entry name" value="S-adenosyl-L-methionine-dependent methyltransferases"/>
    <property type="match status" value="1"/>
</dbReference>
<dbReference type="Gene3D" id="3.40.50.150">
    <property type="entry name" value="Vaccinia Virus protein VP39"/>
    <property type="match status" value="1"/>
</dbReference>
<dbReference type="InterPro" id="IPR013630">
    <property type="entry name" value="Methyltransf_Zn-bd_dom_put"/>
</dbReference>
<dbReference type="Gene3D" id="6.10.250.3100">
    <property type="match status" value="1"/>
</dbReference>
<dbReference type="Pfam" id="PF08421">
    <property type="entry name" value="Methyltransf_13"/>
    <property type="match status" value="1"/>
</dbReference>
<comment type="caution">
    <text evidence="3">The sequence shown here is derived from an EMBL/GenBank/DDBJ whole genome shotgun (WGS) entry which is preliminary data.</text>
</comment>
<protein>
    <submittedName>
        <fullName evidence="3">Class I SAM-dependent methyltransferase</fullName>
        <ecNumber evidence="3">2.1.1.-</ecNumber>
    </submittedName>
</protein>
<dbReference type="Pfam" id="PF08484">
    <property type="entry name" value="Methyltransf_14"/>
    <property type="match status" value="1"/>
</dbReference>
<dbReference type="RefSeq" id="WP_320318629.1">
    <property type="nucleotide sequence ID" value="NZ_JAVIIX010000023.1"/>
</dbReference>
<evidence type="ECO:0000313" key="4">
    <source>
        <dbReference type="Proteomes" id="UP001271780"/>
    </source>
</evidence>
<dbReference type="Gene3D" id="3.40.50.720">
    <property type="entry name" value="NAD(P)-binding Rossmann-like Domain"/>
    <property type="match status" value="1"/>
</dbReference>
<evidence type="ECO:0000259" key="2">
    <source>
        <dbReference type="Pfam" id="PF08484"/>
    </source>
</evidence>
<dbReference type="InterPro" id="IPR013691">
    <property type="entry name" value="MeTrfase_14"/>
</dbReference>
<evidence type="ECO:0000313" key="3">
    <source>
        <dbReference type="EMBL" id="MDX8475914.1"/>
    </source>
</evidence>
<dbReference type="GO" id="GO:0008168">
    <property type="term" value="F:methyltransferase activity"/>
    <property type="evidence" value="ECO:0007669"/>
    <property type="project" value="UniProtKB-KW"/>
</dbReference>
<keyword evidence="3" id="KW-0489">Methyltransferase</keyword>
<keyword evidence="3" id="KW-0808">Transferase</keyword>
<evidence type="ECO:0000259" key="1">
    <source>
        <dbReference type="Pfam" id="PF08421"/>
    </source>
</evidence>
<dbReference type="EMBL" id="JAVIIZ010000024">
    <property type="protein sequence ID" value="MDX8475914.1"/>
    <property type="molecule type" value="Genomic_DNA"/>
</dbReference>
<proteinExistence type="predicted"/>
<dbReference type="PANTHER" id="PTHR43861:SF5">
    <property type="entry name" value="BLL5978 PROTEIN"/>
    <property type="match status" value="1"/>
</dbReference>
<reference evidence="3 4" key="1">
    <citation type="submission" date="2023-08" db="EMBL/GenBank/DDBJ databases">
        <title>Implementing the SeqCode for naming new Mesorhizobium species isolated from Vachellia karroo root nodules.</title>
        <authorList>
            <person name="Van Lill M."/>
        </authorList>
    </citation>
    <scope>NUCLEOTIDE SEQUENCE [LARGE SCALE GENOMIC DNA]</scope>
    <source>
        <strain evidence="3 4">VK23A</strain>
    </source>
</reference>
<gene>
    <name evidence="3" type="ORF">RFM27_27905</name>
</gene>
<sequence>MICRHCRAPVTQSFVDLGSAPPSNAYLTAEAMRGPEKWFPLRVLVCTRCWLVQTEDFARFDELFDHEYAYFSSFSASWLRHSKRYCEAMTERFGLDATSHVVEVAANDGYLLQYFKAAGIPCLGIEPTESTARAAREKGIEIVQSFFGEALGQKLMAEGRGADLTAANNVLAHVPDINDFVKGFARILKPDGVSTFEFPSLLNLRDLVQFDTIYHEHFSYLSLTAVNQIFDVNGLSVFDVEELPTHGGSLRVFAQRKDTGSREKNAAVAAMLEREASAGLASPEGYAGFQRRTDQAKNALVSFLLAARNEGKKVVAYGAAAKGNTFLNYAGVRPDLISVVVDLNPAKQGKFMPGSRIPIAGEEKIRDEKPDYIVILPWNLSEEIATQLAYAREWGAGFVTSIPELKVF</sequence>